<proteinExistence type="predicted"/>
<dbReference type="CDD" id="cd00093">
    <property type="entry name" value="HTH_XRE"/>
    <property type="match status" value="1"/>
</dbReference>
<feature type="transmembrane region" description="Helical" evidence="2">
    <location>
        <begin position="20"/>
        <end position="37"/>
    </location>
</feature>
<evidence type="ECO:0000256" key="1">
    <source>
        <dbReference type="ARBA" id="ARBA00023125"/>
    </source>
</evidence>
<evidence type="ECO:0000313" key="4">
    <source>
        <dbReference type="EMBL" id="EEU12110.1"/>
    </source>
</evidence>
<dbReference type="eggNOG" id="COG1476">
    <property type="taxonomic scope" value="Bacteria"/>
</dbReference>
<dbReference type="Proteomes" id="UP000003821">
    <property type="component" value="Unassembled WGS sequence"/>
</dbReference>
<dbReference type="InterPro" id="IPR010982">
    <property type="entry name" value="Lambda_DNA-bd_dom_sf"/>
</dbReference>
<name>C7HW08_9FIRM</name>
<evidence type="ECO:0000256" key="2">
    <source>
        <dbReference type="SAM" id="Phobius"/>
    </source>
</evidence>
<keyword evidence="2" id="KW-1133">Transmembrane helix</keyword>
<dbReference type="GO" id="GO:0003677">
    <property type="term" value="F:DNA binding"/>
    <property type="evidence" value="ECO:0007669"/>
    <property type="project" value="UniProtKB-KW"/>
</dbReference>
<protein>
    <submittedName>
        <fullName evidence="4">DNA-binding helix-turn-helix protein</fullName>
    </submittedName>
</protein>
<dbReference type="AlphaFoldDB" id="C7HW08"/>
<comment type="caution">
    <text evidence="4">The sequence shown here is derived from an EMBL/GenBank/DDBJ whole genome shotgun (WGS) entry which is preliminary data.</text>
</comment>
<dbReference type="SMART" id="SM00530">
    <property type="entry name" value="HTH_XRE"/>
    <property type="match status" value="1"/>
</dbReference>
<evidence type="ECO:0000313" key="5">
    <source>
        <dbReference type="Proteomes" id="UP000003821"/>
    </source>
</evidence>
<dbReference type="HOGENOM" id="CLU_1792459_0_0_9"/>
<dbReference type="PANTHER" id="PTHR46558">
    <property type="entry name" value="TRACRIPTIONAL REGULATORY PROTEIN-RELATED-RELATED"/>
    <property type="match status" value="1"/>
</dbReference>
<dbReference type="Pfam" id="PF01381">
    <property type="entry name" value="HTH_3"/>
    <property type="match status" value="1"/>
</dbReference>
<dbReference type="InterPro" id="IPR001387">
    <property type="entry name" value="Cro/C1-type_HTH"/>
</dbReference>
<dbReference type="EMBL" id="ACXU01000021">
    <property type="protein sequence ID" value="EEU12110.1"/>
    <property type="molecule type" value="Genomic_DNA"/>
</dbReference>
<evidence type="ECO:0000259" key="3">
    <source>
        <dbReference type="PROSITE" id="PS50943"/>
    </source>
</evidence>
<dbReference type="SUPFAM" id="SSF47413">
    <property type="entry name" value="lambda repressor-like DNA-binding domains"/>
    <property type="match status" value="1"/>
</dbReference>
<feature type="domain" description="HTH cro/C1-type" evidence="3">
    <location>
        <begin position="86"/>
        <end position="140"/>
    </location>
</feature>
<keyword evidence="2" id="KW-0472">Membrane</keyword>
<keyword evidence="5" id="KW-1185">Reference proteome</keyword>
<organism evidence="4 5">
    <name type="scientific">Anaerococcus vaginalis ATCC 51170</name>
    <dbReference type="NCBI Taxonomy" id="655811"/>
    <lineage>
        <taxon>Bacteria</taxon>
        <taxon>Bacillati</taxon>
        <taxon>Bacillota</taxon>
        <taxon>Tissierellia</taxon>
        <taxon>Tissierellales</taxon>
        <taxon>Peptoniphilaceae</taxon>
        <taxon>Anaerococcus</taxon>
    </lineage>
</organism>
<accession>C7HW08</accession>
<sequence>MVNSRIKLIKEISQPNETKWSAWRDLFCFFGFLFYFINELKVFYLLKLYFFKFYKNSLLWYYKCNKKCTINVTKDFDMEVEIENRIREFRKEKNLSQHKLAKLVGLKRRSIMAYENNTISPSLETAYKICKVLDKDIKEVFIFK</sequence>
<dbReference type="PANTHER" id="PTHR46558:SF4">
    <property type="entry name" value="DNA-BIDING PHAGE PROTEIN"/>
    <property type="match status" value="1"/>
</dbReference>
<dbReference type="PROSITE" id="PS50943">
    <property type="entry name" value="HTH_CROC1"/>
    <property type="match status" value="1"/>
</dbReference>
<keyword evidence="2" id="KW-0812">Transmembrane</keyword>
<gene>
    <name evidence="4" type="ORF">HMPREF0078_1406</name>
</gene>
<dbReference type="Gene3D" id="1.10.260.40">
    <property type="entry name" value="lambda repressor-like DNA-binding domains"/>
    <property type="match status" value="1"/>
</dbReference>
<reference evidence="4 5" key="1">
    <citation type="submission" date="2009-08" db="EMBL/GenBank/DDBJ databases">
        <authorList>
            <person name="Muzny D."/>
            <person name="Qin X."/>
            <person name="Deng J."/>
            <person name="Jiang H."/>
            <person name="Liu Y."/>
            <person name="Qu J."/>
            <person name="Song X.-Z."/>
            <person name="Zhang L."/>
            <person name="Thornton R."/>
            <person name="Coyle M."/>
            <person name="Francisco L."/>
            <person name="Jackson L."/>
            <person name="Javaid M."/>
            <person name="Korchina V."/>
            <person name="Kovar C."/>
            <person name="Mata R."/>
            <person name="Mathew T."/>
            <person name="Ngo R."/>
            <person name="Nguyen L."/>
            <person name="Nguyen N."/>
            <person name="Okwuonu G."/>
            <person name="Ongeri F."/>
            <person name="Pham C."/>
            <person name="Simmons D."/>
            <person name="Wilczek-Boney K."/>
            <person name="Hale W."/>
            <person name="Jakkamsetti A."/>
            <person name="Pham P."/>
            <person name="Ruth R."/>
            <person name="San Lucas F."/>
            <person name="Warren J."/>
            <person name="Zhang J."/>
            <person name="Zhao Z."/>
            <person name="Zhou C."/>
            <person name="Zhu D."/>
            <person name="Lee S."/>
            <person name="Bess C."/>
            <person name="Blankenburg K."/>
            <person name="Forbes L."/>
            <person name="Fu Q."/>
            <person name="Gubbala S."/>
            <person name="Hirani K."/>
            <person name="Jayaseelan J.C."/>
            <person name="Lara F."/>
            <person name="Munidasa M."/>
            <person name="Palculict T."/>
            <person name="Patil S."/>
            <person name="Pu L.-L."/>
            <person name="Saada N."/>
            <person name="Tang L."/>
            <person name="Weissenberger G."/>
            <person name="Zhu Y."/>
            <person name="Hemphill L."/>
            <person name="Shang Y."/>
            <person name="Youmans B."/>
            <person name="Ayvaz T."/>
            <person name="Ross M."/>
            <person name="Santibanez J."/>
            <person name="Aqrawi P."/>
            <person name="Gross S."/>
            <person name="Joshi V."/>
            <person name="Fowler G."/>
            <person name="Nazareth L."/>
            <person name="Reid J."/>
            <person name="Worley K."/>
            <person name="Petrosino J."/>
            <person name="Highlander S."/>
            <person name="Gibbs R."/>
            <person name="Gibbs R."/>
        </authorList>
    </citation>
    <scope>NUCLEOTIDE SEQUENCE [LARGE SCALE GENOMIC DNA]</scope>
    <source>
        <strain evidence="4 5">ATCC 51170</strain>
    </source>
</reference>
<keyword evidence="1 4" id="KW-0238">DNA-binding</keyword>